<dbReference type="AlphaFoldDB" id="A0A507FRR2"/>
<dbReference type="SUPFAM" id="SSF51735">
    <property type="entry name" value="NAD(P)-binding Rossmann-fold domains"/>
    <property type="match status" value="1"/>
</dbReference>
<keyword evidence="5" id="KW-1185">Reference proteome</keyword>
<feature type="domain" description="Saccharopine dehydrogenase NADP binding" evidence="3">
    <location>
        <begin position="9"/>
        <end position="140"/>
    </location>
</feature>
<dbReference type="InterPro" id="IPR051276">
    <property type="entry name" value="Saccharopine_DH-like_oxidrdct"/>
</dbReference>
<keyword evidence="2" id="KW-1133">Transmembrane helix</keyword>
<comment type="similarity">
    <text evidence="1">Belongs to the saccharopine dehydrogenase family.</text>
</comment>
<dbReference type="InterPro" id="IPR036291">
    <property type="entry name" value="NAD(P)-bd_dom_sf"/>
</dbReference>
<evidence type="ECO:0000313" key="4">
    <source>
        <dbReference type="EMBL" id="TPX77926.1"/>
    </source>
</evidence>
<protein>
    <recommendedName>
        <fullName evidence="3">Saccharopine dehydrogenase NADP binding domain-containing protein</fullName>
    </recommendedName>
</protein>
<accession>A0A507FRR2</accession>
<evidence type="ECO:0000259" key="3">
    <source>
        <dbReference type="Pfam" id="PF03435"/>
    </source>
</evidence>
<reference evidence="4 5" key="1">
    <citation type="journal article" date="2019" name="Sci. Rep.">
        <title>Comparative genomics of chytrid fungi reveal insights into the obligate biotrophic and pathogenic lifestyle of Synchytrium endobioticum.</title>
        <authorList>
            <person name="van de Vossenberg B.T.L.H."/>
            <person name="Warris S."/>
            <person name="Nguyen H.D.T."/>
            <person name="van Gent-Pelzer M.P.E."/>
            <person name="Joly D.L."/>
            <person name="van de Geest H.C."/>
            <person name="Bonants P.J.M."/>
            <person name="Smith D.S."/>
            <person name="Levesque C.A."/>
            <person name="van der Lee T.A.J."/>
        </authorList>
    </citation>
    <scope>NUCLEOTIDE SEQUENCE [LARGE SCALE GENOMIC DNA]</scope>
    <source>
        <strain evidence="4 5">CBS 675.73</strain>
    </source>
</reference>
<gene>
    <name evidence="4" type="ORF">CcCBS67573_g00821</name>
</gene>
<proteinExistence type="inferred from homology"/>
<dbReference type="Proteomes" id="UP000320333">
    <property type="component" value="Unassembled WGS sequence"/>
</dbReference>
<dbReference type="Gene3D" id="3.40.50.720">
    <property type="entry name" value="NAD(P)-binding Rossmann-like Domain"/>
    <property type="match status" value="1"/>
</dbReference>
<comment type="caution">
    <text evidence="4">The sequence shown here is derived from an EMBL/GenBank/DDBJ whole genome shotgun (WGS) entry which is preliminary data.</text>
</comment>
<name>A0A507FRR2_9FUNG</name>
<dbReference type="Pfam" id="PF03435">
    <property type="entry name" value="Sacchrp_dh_NADP"/>
    <property type="match status" value="1"/>
</dbReference>
<evidence type="ECO:0000313" key="5">
    <source>
        <dbReference type="Proteomes" id="UP000320333"/>
    </source>
</evidence>
<sequence length="420" mass="45336">MASTRAYDIVLFGATGFTGKFATEYLLKSGPMNVKFAIAGRSRAKLEAVRTDIAATLTGERAERAKNIPILIADSNDQESLDAVAASTKVILTTVGPFLQYGKPLADACIRFRTDYIDSTGETPYIKNLIDAYEDEAIANNVRIVPSCGFDSLPSDLGTLMMANHFAKKGKKLASVRAIVVKMKGGISGGTIHSAAHMIETTPLTTLVKAENAYALNSKDDPATRPPASPVLFQYNKDVSRYELLWPMESGNAAYVRRSWGLLGRNYGAQFRYSESLGIFGSVIPAVFALFGTLGMLLSMVFPPSRWVVKKIFPQGQGPSPEMLKNGCVEMKFVATSEDGEKAVGVIKSHIDIGYVGTGLMLAEAAMCLALDDAVFAKAREEDVSVFGVKKGGILTAATAMSFVLVERLKKAGMEFYIEQ</sequence>
<organism evidence="4 5">
    <name type="scientific">Chytriomyces confervae</name>
    <dbReference type="NCBI Taxonomy" id="246404"/>
    <lineage>
        <taxon>Eukaryota</taxon>
        <taxon>Fungi</taxon>
        <taxon>Fungi incertae sedis</taxon>
        <taxon>Chytridiomycota</taxon>
        <taxon>Chytridiomycota incertae sedis</taxon>
        <taxon>Chytridiomycetes</taxon>
        <taxon>Chytridiales</taxon>
        <taxon>Chytriomycetaceae</taxon>
        <taxon>Chytriomyces</taxon>
    </lineage>
</organism>
<feature type="transmembrane region" description="Helical" evidence="2">
    <location>
        <begin position="279"/>
        <end position="302"/>
    </location>
</feature>
<dbReference type="PANTHER" id="PTHR12286">
    <property type="entry name" value="SACCHAROPINE DEHYDROGENASE-LIKE OXIDOREDUCTASE"/>
    <property type="match status" value="1"/>
</dbReference>
<dbReference type="InterPro" id="IPR005097">
    <property type="entry name" value="Sacchrp_dh_NADP-bd"/>
</dbReference>
<dbReference type="GO" id="GO:0005811">
    <property type="term" value="C:lipid droplet"/>
    <property type="evidence" value="ECO:0007669"/>
    <property type="project" value="TreeGrafter"/>
</dbReference>
<dbReference type="GO" id="GO:0009247">
    <property type="term" value="P:glycolipid biosynthetic process"/>
    <property type="evidence" value="ECO:0007669"/>
    <property type="project" value="TreeGrafter"/>
</dbReference>
<evidence type="ECO:0000256" key="2">
    <source>
        <dbReference type="SAM" id="Phobius"/>
    </source>
</evidence>
<dbReference type="PANTHER" id="PTHR12286:SF5">
    <property type="entry name" value="SACCHAROPINE DEHYDROGENASE-LIKE OXIDOREDUCTASE"/>
    <property type="match status" value="1"/>
</dbReference>
<keyword evidence="2" id="KW-0812">Transmembrane</keyword>
<dbReference type="OrthoDB" id="10268090at2759"/>
<evidence type="ECO:0000256" key="1">
    <source>
        <dbReference type="ARBA" id="ARBA00038048"/>
    </source>
</evidence>
<dbReference type="GO" id="GO:0005886">
    <property type="term" value="C:plasma membrane"/>
    <property type="evidence" value="ECO:0007669"/>
    <property type="project" value="TreeGrafter"/>
</dbReference>
<dbReference type="GO" id="GO:0005739">
    <property type="term" value="C:mitochondrion"/>
    <property type="evidence" value="ECO:0007669"/>
    <property type="project" value="TreeGrafter"/>
</dbReference>
<dbReference type="EMBL" id="QEAP01000012">
    <property type="protein sequence ID" value="TPX77926.1"/>
    <property type="molecule type" value="Genomic_DNA"/>
</dbReference>
<keyword evidence="2" id="KW-0472">Membrane</keyword>